<reference evidence="1 2" key="1">
    <citation type="journal article" date="2016" name="Nat. Commun.">
        <title>Thousands of microbial genomes shed light on interconnected biogeochemical processes in an aquifer system.</title>
        <authorList>
            <person name="Anantharaman K."/>
            <person name="Brown C.T."/>
            <person name="Hug L.A."/>
            <person name="Sharon I."/>
            <person name="Castelle C.J."/>
            <person name="Probst A.J."/>
            <person name="Thomas B.C."/>
            <person name="Singh A."/>
            <person name="Wilkins M.J."/>
            <person name="Karaoz U."/>
            <person name="Brodie E.L."/>
            <person name="Williams K.H."/>
            <person name="Hubbard S.S."/>
            <person name="Banfield J.F."/>
        </authorList>
    </citation>
    <scope>NUCLEOTIDE SEQUENCE [LARGE SCALE GENOMIC DNA]</scope>
</reference>
<evidence type="ECO:0000313" key="2">
    <source>
        <dbReference type="Proteomes" id="UP000177011"/>
    </source>
</evidence>
<accession>A0A1F8E185</accession>
<dbReference type="Proteomes" id="UP000177011">
    <property type="component" value="Unassembled WGS sequence"/>
</dbReference>
<sequence length="91" mass="10723">MVEEKVEDEKLEVKKMVEINLREILKEYVVATVAAFNLHLAINKLPEYFRKIGEERAKKQAEYQTQLFEKMMQSYNAREARARGNEAGEMQ</sequence>
<dbReference type="EMBL" id="MGIS01000002">
    <property type="protein sequence ID" value="OGM94109.1"/>
    <property type="molecule type" value="Genomic_DNA"/>
</dbReference>
<organism evidence="1 2">
    <name type="scientific">Candidatus Wolfebacteria bacterium RIFCSPLOWO2_01_FULL_47_17b</name>
    <dbReference type="NCBI Taxonomy" id="1802558"/>
    <lineage>
        <taxon>Bacteria</taxon>
        <taxon>Candidatus Wolfeibacteriota</taxon>
    </lineage>
</organism>
<gene>
    <name evidence="1" type="ORF">A2935_03725</name>
</gene>
<name>A0A1F8E185_9BACT</name>
<comment type="caution">
    <text evidence="1">The sequence shown here is derived from an EMBL/GenBank/DDBJ whole genome shotgun (WGS) entry which is preliminary data.</text>
</comment>
<dbReference type="AlphaFoldDB" id="A0A1F8E185"/>
<protein>
    <submittedName>
        <fullName evidence="1">Uncharacterized protein</fullName>
    </submittedName>
</protein>
<proteinExistence type="predicted"/>
<evidence type="ECO:0000313" key="1">
    <source>
        <dbReference type="EMBL" id="OGM94109.1"/>
    </source>
</evidence>